<accession>A0AAD8FAC5</accession>
<evidence type="ECO:0000256" key="3">
    <source>
        <dbReference type="ARBA" id="ARBA00022692"/>
    </source>
</evidence>
<feature type="transmembrane region" description="Helical" evidence="9">
    <location>
        <begin position="49"/>
        <end position="66"/>
    </location>
</feature>
<comment type="subcellular location">
    <subcellularLocation>
        <location evidence="1">Membrane</location>
        <topology evidence="1">Multi-pass membrane protein</topology>
    </subcellularLocation>
</comment>
<dbReference type="Gene3D" id="1.20.1250.20">
    <property type="entry name" value="MFS general substrate transporter like domains"/>
    <property type="match status" value="1"/>
</dbReference>
<proteinExistence type="inferred from homology"/>
<reference evidence="11" key="2">
    <citation type="submission" date="2023-04" db="EMBL/GenBank/DDBJ databases">
        <authorList>
            <person name="Bu L."/>
            <person name="Lu L."/>
            <person name="Laidemitt M.R."/>
            <person name="Zhang S.M."/>
            <person name="Mutuku M."/>
            <person name="Mkoji G."/>
            <person name="Steinauer M."/>
            <person name="Loker E.S."/>
        </authorList>
    </citation>
    <scope>NUCLEOTIDE SEQUENCE</scope>
    <source>
        <strain evidence="11">KasaAsao</strain>
        <tissue evidence="11">Whole Snail</tissue>
    </source>
</reference>
<feature type="domain" description="Cyclic nucleotide-binding" evidence="10">
    <location>
        <begin position="127"/>
        <end position="168"/>
    </location>
</feature>
<evidence type="ECO:0000256" key="1">
    <source>
        <dbReference type="ARBA" id="ARBA00004141"/>
    </source>
</evidence>
<dbReference type="InterPro" id="IPR051617">
    <property type="entry name" value="UNC-93-like_regulator"/>
</dbReference>
<evidence type="ECO:0000256" key="8">
    <source>
        <dbReference type="ARBA" id="ARBA00041910"/>
    </source>
</evidence>
<sequence length="489" mass="53751">MVEKTVLDSEAKESNFTGSGYTSLGILYVSFSVSNWAAPSFVTFAGPKVSMFIGSLFYFLYVLSFLKPMVWALYLGSVLVGIGAAMLWTGQGNFLTINSNSETVARNSGIFWALLQCSLLFGNLYSYFVFQGKTEITDSERFKLFAALSAAGLAGSLGLLLLRRPRMADSSDSIGSLNASAIQSPLTPLESLKKSFQLFRSKEMMLLSLAFAYSGIAITFNSGVYGASISHNLHFGDSAIGLLGISGIFIGVGEIFGGVLFGLLGKKTNTHGRDPIVMLGYTMHMVAFYLIFINIPENAPLEDTSKPTYINSNKYVAILCSFLLGFGDSSFNTQLYSILGFMFPDDSSPAFALFKFVQSIAAAAAFYYSNWSGAAPEHYNKAIKLYDRVRLWNVCLLKLMLLIVMINSQVNSTNFKDLTQLRMYQMTTPITFPFPVSSTALLQGHVIHNTICRCCNCRRAHNKTKGHQQCWADDNLATCGNTKEKINVR</sequence>
<feature type="transmembrane region" description="Helical" evidence="9">
    <location>
        <begin position="239"/>
        <end position="264"/>
    </location>
</feature>
<feature type="transmembrane region" description="Helical" evidence="9">
    <location>
        <begin position="276"/>
        <end position="295"/>
    </location>
</feature>
<evidence type="ECO:0000256" key="7">
    <source>
        <dbReference type="ARBA" id="ARBA00040302"/>
    </source>
</evidence>
<feature type="transmembrane region" description="Helical" evidence="9">
    <location>
        <begin position="389"/>
        <end position="406"/>
    </location>
</feature>
<evidence type="ECO:0000313" key="12">
    <source>
        <dbReference type="Proteomes" id="UP001233172"/>
    </source>
</evidence>
<dbReference type="PANTHER" id="PTHR23294">
    <property type="entry name" value="ET TRANSLATION PRODUCT-RELATED"/>
    <property type="match status" value="1"/>
</dbReference>
<dbReference type="InterPro" id="IPR036259">
    <property type="entry name" value="MFS_trans_sf"/>
</dbReference>
<evidence type="ECO:0000256" key="6">
    <source>
        <dbReference type="ARBA" id="ARBA00023180"/>
    </source>
</evidence>
<evidence type="ECO:0000256" key="5">
    <source>
        <dbReference type="ARBA" id="ARBA00023136"/>
    </source>
</evidence>
<dbReference type="PANTHER" id="PTHR23294:SF0">
    <property type="entry name" value="UNC93-LIKE PROTEIN MFSD11"/>
    <property type="match status" value="1"/>
</dbReference>
<name>A0AAD8FAC5_BIOPF</name>
<keyword evidence="6" id="KW-0325">Glycoprotein</keyword>
<protein>
    <recommendedName>
        <fullName evidence="7">UNC93-like protein MFSD11</fullName>
    </recommendedName>
    <alternativeName>
        <fullName evidence="8">Major facilitator superfamily domain-containing protein 11</fullName>
    </alternativeName>
</protein>
<evidence type="ECO:0000259" key="10">
    <source>
        <dbReference type="PROSITE" id="PS50042"/>
    </source>
</evidence>
<comment type="similarity">
    <text evidence="2">Belongs to the unc-93 family.</text>
</comment>
<keyword evidence="12" id="KW-1185">Reference proteome</keyword>
<feature type="transmembrane region" description="Helical" evidence="9">
    <location>
        <begin position="315"/>
        <end position="339"/>
    </location>
</feature>
<dbReference type="InterPro" id="IPR000595">
    <property type="entry name" value="cNMP-bd_dom"/>
</dbReference>
<dbReference type="Proteomes" id="UP001233172">
    <property type="component" value="Unassembled WGS sequence"/>
</dbReference>
<dbReference type="GO" id="GO:0016020">
    <property type="term" value="C:membrane"/>
    <property type="evidence" value="ECO:0007669"/>
    <property type="project" value="UniProtKB-SubCell"/>
</dbReference>
<keyword evidence="3 9" id="KW-0812">Transmembrane</keyword>
<keyword evidence="4 9" id="KW-1133">Transmembrane helix</keyword>
<comment type="caution">
    <text evidence="11">The sequence shown here is derived from an EMBL/GenBank/DDBJ whole genome shotgun (WGS) entry which is preliminary data.</text>
</comment>
<feature type="transmembrane region" description="Helical" evidence="9">
    <location>
        <begin position="110"/>
        <end position="130"/>
    </location>
</feature>
<organism evidence="11 12">
    <name type="scientific">Biomphalaria pfeifferi</name>
    <name type="common">Bloodfluke planorb</name>
    <name type="synonym">Freshwater snail</name>
    <dbReference type="NCBI Taxonomy" id="112525"/>
    <lineage>
        <taxon>Eukaryota</taxon>
        <taxon>Metazoa</taxon>
        <taxon>Spiralia</taxon>
        <taxon>Lophotrochozoa</taxon>
        <taxon>Mollusca</taxon>
        <taxon>Gastropoda</taxon>
        <taxon>Heterobranchia</taxon>
        <taxon>Euthyneura</taxon>
        <taxon>Panpulmonata</taxon>
        <taxon>Hygrophila</taxon>
        <taxon>Lymnaeoidea</taxon>
        <taxon>Planorbidae</taxon>
        <taxon>Biomphalaria</taxon>
    </lineage>
</organism>
<evidence type="ECO:0000313" key="11">
    <source>
        <dbReference type="EMBL" id="KAK0056523.1"/>
    </source>
</evidence>
<reference evidence="11" key="1">
    <citation type="journal article" date="2023" name="PLoS Negl. Trop. Dis.">
        <title>A genome sequence for Biomphalaria pfeifferi, the major vector snail for the human-infecting parasite Schistosoma mansoni.</title>
        <authorList>
            <person name="Bu L."/>
            <person name="Lu L."/>
            <person name="Laidemitt M.R."/>
            <person name="Zhang S.M."/>
            <person name="Mutuku M."/>
            <person name="Mkoji G."/>
            <person name="Steinauer M."/>
            <person name="Loker E.S."/>
        </authorList>
    </citation>
    <scope>NUCLEOTIDE SEQUENCE</scope>
    <source>
        <strain evidence="11">KasaAsao</strain>
    </source>
</reference>
<dbReference type="SUPFAM" id="SSF103473">
    <property type="entry name" value="MFS general substrate transporter"/>
    <property type="match status" value="1"/>
</dbReference>
<evidence type="ECO:0000256" key="4">
    <source>
        <dbReference type="ARBA" id="ARBA00022989"/>
    </source>
</evidence>
<evidence type="ECO:0000256" key="9">
    <source>
        <dbReference type="SAM" id="Phobius"/>
    </source>
</evidence>
<feature type="transmembrane region" description="Helical" evidence="9">
    <location>
        <begin position="142"/>
        <end position="162"/>
    </location>
</feature>
<dbReference type="AlphaFoldDB" id="A0AAD8FAC5"/>
<feature type="transmembrane region" description="Helical" evidence="9">
    <location>
        <begin position="351"/>
        <end position="369"/>
    </location>
</feature>
<dbReference type="EMBL" id="JASAOG010000061">
    <property type="protein sequence ID" value="KAK0056523.1"/>
    <property type="molecule type" value="Genomic_DNA"/>
</dbReference>
<keyword evidence="5 9" id="KW-0472">Membrane</keyword>
<dbReference type="InterPro" id="IPR010291">
    <property type="entry name" value="Ion_channel_UNC-93"/>
</dbReference>
<feature type="transmembrane region" description="Helical" evidence="9">
    <location>
        <begin position="204"/>
        <end position="227"/>
    </location>
</feature>
<dbReference type="Pfam" id="PF05978">
    <property type="entry name" value="UNC-93"/>
    <property type="match status" value="1"/>
</dbReference>
<gene>
    <name evidence="11" type="ORF">Bpfe_014019</name>
</gene>
<dbReference type="PROSITE" id="PS50042">
    <property type="entry name" value="CNMP_BINDING_3"/>
    <property type="match status" value="1"/>
</dbReference>
<evidence type="ECO:0000256" key="2">
    <source>
        <dbReference type="ARBA" id="ARBA00009172"/>
    </source>
</evidence>
<feature type="transmembrane region" description="Helical" evidence="9">
    <location>
        <begin position="72"/>
        <end position="89"/>
    </location>
</feature>